<feature type="coiled-coil region" evidence="14">
    <location>
        <begin position="1261"/>
        <end position="1289"/>
    </location>
</feature>
<evidence type="ECO:0000256" key="8">
    <source>
        <dbReference type="ARBA" id="ARBA00023017"/>
    </source>
</evidence>
<dbReference type="InterPro" id="IPR042219">
    <property type="entry name" value="AAA_lid_11_sf"/>
</dbReference>
<dbReference type="Proteomes" id="UP001151699">
    <property type="component" value="Chromosome A"/>
</dbReference>
<evidence type="ECO:0000256" key="3">
    <source>
        <dbReference type="ARBA" id="ARBA00022490"/>
    </source>
</evidence>
<evidence type="ECO:0000256" key="7">
    <source>
        <dbReference type="ARBA" id="ARBA00022840"/>
    </source>
</evidence>
<dbReference type="Gene3D" id="6.10.140.1060">
    <property type="match status" value="1"/>
</dbReference>
<keyword evidence="10" id="KW-0969">Cilium</keyword>
<dbReference type="InterPro" id="IPR041228">
    <property type="entry name" value="Dynein_C"/>
</dbReference>
<dbReference type="GO" id="GO:0051959">
    <property type="term" value="F:dynein light intermediate chain binding"/>
    <property type="evidence" value="ECO:0007669"/>
    <property type="project" value="InterPro"/>
</dbReference>
<dbReference type="Pfam" id="PF03028">
    <property type="entry name" value="Dynein_heavy"/>
    <property type="match status" value="1"/>
</dbReference>
<keyword evidence="26" id="KW-1185">Reference proteome</keyword>
<feature type="domain" description="Dynein heavy chain AAA lid" evidence="23">
    <location>
        <begin position="2199"/>
        <end position="2335"/>
    </location>
</feature>
<dbReference type="FunFam" id="1.10.8.720:FF:000002">
    <property type="entry name" value="Dynein heavy chain 9, axonemal"/>
    <property type="match status" value="1"/>
</dbReference>
<evidence type="ECO:0000256" key="12">
    <source>
        <dbReference type="ARBA" id="ARBA00023212"/>
    </source>
</evidence>
<dbReference type="Pfam" id="PF12775">
    <property type="entry name" value="AAA_7"/>
    <property type="match status" value="1"/>
</dbReference>
<feature type="domain" description="Dynein heavy chain ATP-binding dynein motor region" evidence="20">
    <location>
        <begin position="1588"/>
        <end position="1805"/>
    </location>
</feature>
<dbReference type="Gene3D" id="3.40.50.300">
    <property type="entry name" value="P-loop containing nucleotide triphosphate hydrolases"/>
    <property type="match status" value="6"/>
</dbReference>
<evidence type="ECO:0000256" key="2">
    <source>
        <dbReference type="ARBA" id="ARBA00008887"/>
    </source>
</evidence>
<dbReference type="InterPro" id="IPR024317">
    <property type="entry name" value="Dynein_heavy_chain_D4_dom"/>
</dbReference>
<dbReference type="PANTHER" id="PTHR45703">
    <property type="entry name" value="DYNEIN HEAVY CHAIN"/>
    <property type="match status" value="1"/>
</dbReference>
<dbReference type="Pfam" id="PF17857">
    <property type="entry name" value="AAA_lid_1"/>
    <property type="match status" value="1"/>
</dbReference>
<sequence>SLHLIMGGAPAGPAGTGKTETTKDLGKGLGIMVYVFNCSEQMDYRSCGNIYKGLAQTGAWGCFDEFNRISIEVLSVVAVQVKCIQDAIKNKKTTFTFMGETITLTRTIGLFITMNPGYLGRTELPLFRPCAMVVPDFALICEIMLVAEGFQEARLLAKKFITLYSLCKELLSKQDHYDWGLRAIKSVLVVAGSLRRGDRQRPEDQVLMRALRDFNIPKINSDDLAIFLGLIGDLFPALDVPRKRCFEFEKLIKKSAAELKYQPEDGFLLKVVQLEEILAVRHSVFIVGNAGTGKSAIWKTLFKTYHNQKLKPHFNDLNPKGVTNDELFGIINQTTREWKDGLFSVIMRDQVNLRNHGPKWIVLDGDYKTCVLTSVAQSDFSDKTTGDIDPMWIESLNTVMDDNKVLTLASNERIALTNEMRLLFEISDLKAATPATVSRAGILYINVDDLGWYPFVSSWVETRENLLERSTLTFLFDKYLPVVMEATKNFKRITPTTDISMIQMTCHLLECLMVPKNLPADFSKELYEMYFCFAIIWGFGSTLYHDQLIDWRNEFNRFWHQEFKNVRFPNDGNIFNYFIDPKSSSFRPWSDLLSEFVLDGDIALQSMLVPTPETVRLKWFLDILIEKRLPIMFVGGAGCGKSVIFAEKFASLPDNYILASIPLNFYTSSDMLQKILEKPLEKKAGRCYAPLGNNFMIYHVDDLNIPEVDQFGTVEAHQIIRQFMDYRHWYDRSKLTLKDIHNCQFVACMNPTAGSFTIDPRLQRHFCSFAIGTPCEDSMYTIYHTILSQHLSLASNRFTPQHLKISSPLVTMGLALHSRISLAFLPTAVKFHYTFNLRDLNNIYQGILYSNKETCPDPEDLCRLYVHEAFRVYGDKMVCDSDAENFRKIFRETFKKTIEDMDDHKVFKEPLIYCHFADGLGDPKYMSVKKWSSMVSVLKEAQQGYNEIVGHMNLVMFEDAMAHVCRINRILEGPRGNALLIGVGGSGKQSLARLAAYISSLTVYQIQIRRGYGIADLKSDISTLFMKIGVKNIQSMFLITDAQVTDETFLVLINYLLASGEIPELFSDEETETIVNAVRNEVKQCGILDSKDNCWKYFVEKIVLCFSPVGEKLRRRARKFPALTNCCQIDWFHEWPRSALESVSKHFLLELEVLPNEIVESVSSFMAYVFSTVNETSQAFLTNERRYNYTTPKSFLELISLYSKLLTNKTSETHQKIKRFENGLVRLAICANQVDSLKHVLAEQEIQLSIKNEAADKLIHVVSSENEIVQKEKRIAAAEEKRIRIIEEDVTLKAKLCEEDLYKAEPMLVAAQEALNTLNKNNITELKSFGTPPAAVINVCAAVLVLFSSKGKLPRDRSWKACKQMMGAVDKFLHQLIKFDKEHIPAKVIAALKPYLDDPEFDPQKIISKSTAASGLCAWVINIYRFYNVFLIVGPKQKALKDAQSELRAAQEKMDFFNKKIMAIEAKLSAIKAEFDSAMSEKTRYQQEADKTSFTIDLAHRLVNGLGSEAVRWHQAVEKLRNQITKLPGDILLIGCFVSYVGSFTRSYRTYLLDKLWKPTFRNLKPEIPFTEGIDPLSLICDDAQIATWNNEGLPSDRMSTENAIILINSMRWPLMIDPQLQGLKWIKQKYENKVIVVQLTQKKYLDVIERAIPAGDVVLLENIGESVDAVLDTLLSRTLIKKGKAIKIGDKEVDFNPNFKLILQTKLANPHYKPEMQAQTTLINFTVTRDGLEDQLLAEVVKVERPDLERSKSGLTVQQNSFKISLKSLEDDLLARLSSAGENVLDDPTLVLNLEKTKKTAAEIELKVSESRITSLKLDAAREHYRPAAERSSILYFILNDLVKINKMYQFSLKAFISVFKKAIDNTAKENNVRDRVKALVNTITHAIFMYTCRGLFEKDKLVFMVQMVIQILGHKEEISSKELDFLLRFPPHIPVVSSPFEFLSNKLWGGLKMLSMIDGYRGIDKDLEQATKRWKLFIESELPERNKLPGEWKNRTPFQKLCIIRTLRPDRMIYAAVVCVEEIMGKEFVQSRMISFADSFNETSSTTPVLFILSPGVDPLTDVERLGKKLSFSFNHNNFHNVSLGQGQEQVAENALNIASRLGHWVILQNIHLVARWLPKLEKKMEQIGEDSHDDFRLFISAESAPSDEQHIIPQGILESAIKITNESPTGMKANLIKALDNFNQETLEMCSKEAEFKGILFALCYFHSVVAERRKFGPQGWNIIYPFNVGDLTISVYVLYNYLEGNKNLPWEDLRYLFGEIMYGGHITDDFDRRLCRTYLEEFMQPELVDGDLSLCKGFEAPPPNLDYVQYHQYINKHLPSESPNLYGMHPNSEIGFLTSLSDGLLRTILELQPINSNSKDSGMTHEDSVKQMIEEFRDKLPDEFNMNEILTRVEERTPFVVVALQECERMNLLLSEIRRSLKELLLGLKGELSLTADMEILDSCLLYDKVPNHWTKLAYPSLLGLQSWMSNLILRQKELDSWVMDFTIPTCVWLAAFFNPQSFLTAIMQTTARKNEWPLDKMCLTVEVTGKSVDDFSNAPKEGAFIHGLYMEGARWDVDNNCIGTSRLKELCPLMPVIHIKAITQDKQETKNIYECPVYRTRTRASTYIWTFNLKTREKPSKWILGGAAILLQN</sequence>
<feature type="domain" description="Dynein heavy chain coiled coil stalk" evidence="18">
    <location>
        <begin position="1219"/>
        <end position="1559"/>
    </location>
</feature>
<keyword evidence="7" id="KW-0067">ATP-binding</keyword>
<keyword evidence="9 14" id="KW-0175">Coiled coil</keyword>
<keyword evidence="13" id="KW-0966">Cell projection</keyword>
<evidence type="ECO:0000259" key="18">
    <source>
        <dbReference type="Pfam" id="PF12777"/>
    </source>
</evidence>
<dbReference type="FunFam" id="3.40.50.300:FF:000063">
    <property type="entry name" value="dynein heavy chain 6, axonemal"/>
    <property type="match status" value="1"/>
</dbReference>
<dbReference type="GO" id="GO:0030286">
    <property type="term" value="C:dynein complex"/>
    <property type="evidence" value="ECO:0007669"/>
    <property type="project" value="UniProtKB-KW"/>
</dbReference>
<dbReference type="Gene3D" id="1.20.1270.280">
    <property type="match status" value="1"/>
</dbReference>
<feature type="domain" description="Dynein heavy chain hydrolytic ATP-binding dynein motor region" evidence="17">
    <location>
        <begin position="2"/>
        <end position="295"/>
    </location>
</feature>
<evidence type="ECO:0000259" key="17">
    <source>
        <dbReference type="Pfam" id="PF12774"/>
    </source>
</evidence>
<dbReference type="GO" id="GO:0005930">
    <property type="term" value="C:axoneme"/>
    <property type="evidence" value="ECO:0007669"/>
    <property type="project" value="UniProtKB-SubCell"/>
</dbReference>
<evidence type="ECO:0000259" key="22">
    <source>
        <dbReference type="Pfam" id="PF17857"/>
    </source>
</evidence>
<dbReference type="Pfam" id="PF12781">
    <property type="entry name" value="AAA_9"/>
    <property type="match status" value="1"/>
</dbReference>
<feature type="domain" description="Dynein heavy chain C-terminal" evidence="24">
    <location>
        <begin position="2345"/>
        <end position="2636"/>
    </location>
</feature>
<evidence type="ECO:0000256" key="9">
    <source>
        <dbReference type="ARBA" id="ARBA00023054"/>
    </source>
</evidence>
<dbReference type="Pfam" id="PF12774">
    <property type="entry name" value="AAA_6"/>
    <property type="match status" value="1"/>
</dbReference>
<keyword evidence="4" id="KW-0493">Microtubule</keyword>
<dbReference type="FunFam" id="1.10.8.710:FF:000002">
    <property type="entry name" value="dynein heavy chain 17, axonemal"/>
    <property type="match status" value="1"/>
</dbReference>
<comment type="caution">
    <text evidence="25">The sequence shown here is derived from an EMBL/GenBank/DDBJ whole genome shotgun (WGS) entry which is preliminary data.</text>
</comment>
<dbReference type="InterPro" id="IPR041466">
    <property type="entry name" value="Dynein_AAA5_ext"/>
</dbReference>
<dbReference type="InterPro" id="IPR027417">
    <property type="entry name" value="P-loop_NTPase"/>
</dbReference>
<dbReference type="InterPro" id="IPR024743">
    <property type="entry name" value="Dynein_HC_stalk"/>
</dbReference>
<dbReference type="GO" id="GO:0005874">
    <property type="term" value="C:microtubule"/>
    <property type="evidence" value="ECO:0007669"/>
    <property type="project" value="UniProtKB-KW"/>
</dbReference>
<feature type="domain" description="Dynein heavy chain 3 AAA+ lid" evidence="22">
    <location>
        <begin position="809"/>
        <end position="905"/>
    </location>
</feature>
<proteinExistence type="inferred from homology"/>
<protein>
    <submittedName>
        <fullName evidence="25">Dynein beta chain, ciliary</fullName>
    </submittedName>
</protein>
<evidence type="ECO:0000256" key="13">
    <source>
        <dbReference type="ARBA" id="ARBA00023273"/>
    </source>
</evidence>
<dbReference type="GO" id="GO:0007018">
    <property type="term" value="P:microtubule-based movement"/>
    <property type="evidence" value="ECO:0007669"/>
    <property type="project" value="InterPro"/>
</dbReference>
<dbReference type="InterPro" id="IPR043157">
    <property type="entry name" value="Dynein_AAA1S"/>
</dbReference>
<dbReference type="InterPro" id="IPR004273">
    <property type="entry name" value="Dynein_heavy_D6_P-loop"/>
</dbReference>
<dbReference type="Gene3D" id="1.10.8.710">
    <property type="match status" value="1"/>
</dbReference>
<gene>
    <name evidence="25" type="primary">DYHC_0</name>
    <name evidence="25" type="ORF">Bhyg_04011</name>
</gene>
<comment type="subcellular location">
    <subcellularLocation>
        <location evidence="1">Cytoplasm</location>
        <location evidence="1">Cytoskeleton</location>
        <location evidence="1">Cilium axoneme</location>
    </subcellularLocation>
</comment>
<organism evidence="25 26">
    <name type="scientific">Pseudolycoriella hygida</name>
    <dbReference type="NCBI Taxonomy" id="35572"/>
    <lineage>
        <taxon>Eukaryota</taxon>
        <taxon>Metazoa</taxon>
        <taxon>Ecdysozoa</taxon>
        <taxon>Arthropoda</taxon>
        <taxon>Hexapoda</taxon>
        <taxon>Insecta</taxon>
        <taxon>Pterygota</taxon>
        <taxon>Neoptera</taxon>
        <taxon>Endopterygota</taxon>
        <taxon>Diptera</taxon>
        <taxon>Nematocera</taxon>
        <taxon>Sciaroidea</taxon>
        <taxon>Sciaridae</taxon>
        <taxon>Pseudolycoriella</taxon>
    </lineage>
</organism>
<dbReference type="InterPro" id="IPR041589">
    <property type="entry name" value="DNAH3_AAA_lid_1"/>
</dbReference>
<evidence type="ECO:0000259" key="24">
    <source>
        <dbReference type="Pfam" id="PF18199"/>
    </source>
</evidence>
<evidence type="ECO:0000256" key="5">
    <source>
        <dbReference type="ARBA" id="ARBA00022737"/>
    </source>
</evidence>
<evidence type="ECO:0000256" key="1">
    <source>
        <dbReference type="ARBA" id="ARBA00004430"/>
    </source>
</evidence>
<evidence type="ECO:0000259" key="23">
    <source>
        <dbReference type="Pfam" id="PF18198"/>
    </source>
</evidence>
<dbReference type="Gene3D" id="1.10.472.130">
    <property type="match status" value="1"/>
</dbReference>
<feature type="domain" description="Dynein heavy chain region D6 P-loop" evidence="16">
    <location>
        <begin position="2047"/>
        <end position="2167"/>
    </location>
</feature>
<feature type="domain" description="Dynein heavy chain AAA module D4" evidence="19">
    <location>
        <begin position="952"/>
        <end position="1205"/>
    </location>
</feature>
<dbReference type="FunFam" id="1.20.920.20:FF:000003">
    <property type="entry name" value="Dynein axonemal heavy chain 17"/>
    <property type="match status" value="1"/>
</dbReference>
<dbReference type="InterPro" id="IPR035699">
    <property type="entry name" value="AAA_6"/>
</dbReference>
<dbReference type="FunFam" id="1.20.1270.280:FF:000003">
    <property type="entry name" value="Dynein axonemal heavy chain 17"/>
    <property type="match status" value="1"/>
</dbReference>
<keyword evidence="8" id="KW-0243">Dynein</keyword>
<dbReference type="GO" id="GO:0005524">
    <property type="term" value="F:ATP binding"/>
    <property type="evidence" value="ECO:0007669"/>
    <property type="project" value="UniProtKB-KW"/>
</dbReference>
<dbReference type="FunFam" id="1.10.8.1220:FF:000001">
    <property type="entry name" value="Dynein axonemal heavy chain 5"/>
    <property type="match status" value="1"/>
</dbReference>
<dbReference type="Pfam" id="PF12780">
    <property type="entry name" value="AAA_8"/>
    <property type="match status" value="1"/>
</dbReference>
<evidence type="ECO:0000313" key="25">
    <source>
        <dbReference type="EMBL" id="KAJ6648780.1"/>
    </source>
</evidence>
<keyword evidence="5" id="KW-0677">Repeat</keyword>
<evidence type="ECO:0000259" key="20">
    <source>
        <dbReference type="Pfam" id="PF12781"/>
    </source>
</evidence>
<keyword evidence="12" id="KW-0206">Cytoskeleton</keyword>
<feature type="coiled-coil region" evidence="14">
    <location>
        <begin position="1440"/>
        <end position="1488"/>
    </location>
</feature>
<dbReference type="Gene3D" id="1.10.8.1220">
    <property type="match status" value="1"/>
</dbReference>
<reference evidence="25" key="1">
    <citation type="submission" date="2022-07" db="EMBL/GenBank/DDBJ databases">
        <authorList>
            <person name="Trinca V."/>
            <person name="Uliana J.V.C."/>
            <person name="Torres T.T."/>
            <person name="Ward R.J."/>
            <person name="Monesi N."/>
        </authorList>
    </citation>
    <scope>NUCLEOTIDE SEQUENCE</scope>
    <source>
        <strain evidence="25">HSMRA1968</strain>
        <tissue evidence="25">Whole embryos</tissue>
    </source>
</reference>
<evidence type="ECO:0000259" key="16">
    <source>
        <dbReference type="Pfam" id="PF03028"/>
    </source>
</evidence>
<dbReference type="GO" id="GO:0031514">
    <property type="term" value="C:motile cilium"/>
    <property type="evidence" value="ECO:0007669"/>
    <property type="project" value="UniProtKB-ARBA"/>
</dbReference>
<dbReference type="SUPFAM" id="SSF52540">
    <property type="entry name" value="P-loop containing nucleoside triphosphate hydrolases"/>
    <property type="match status" value="4"/>
</dbReference>
<feature type="region of interest" description="Disordered" evidence="15">
    <location>
        <begin position="1"/>
        <end position="20"/>
    </location>
</feature>
<dbReference type="FunFam" id="3.40.50.300:FF:000049">
    <property type="entry name" value="Dynein, axonemal, heavy chain 5"/>
    <property type="match status" value="1"/>
</dbReference>
<accession>A0A9Q0NEH0</accession>
<feature type="compositionally biased region" description="Low complexity" evidence="15">
    <location>
        <begin position="7"/>
        <end position="19"/>
    </location>
</feature>
<dbReference type="InterPro" id="IPR026983">
    <property type="entry name" value="DHC"/>
</dbReference>
<dbReference type="OrthoDB" id="447173at2759"/>
<evidence type="ECO:0000259" key="19">
    <source>
        <dbReference type="Pfam" id="PF12780"/>
    </source>
</evidence>
<dbReference type="FunFam" id="3.10.490.20:FF:000002">
    <property type="entry name" value="Dynein axonemal heavy chain 17"/>
    <property type="match status" value="1"/>
</dbReference>
<evidence type="ECO:0000256" key="15">
    <source>
        <dbReference type="SAM" id="MobiDB-lite"/>
    </source>
</evidence>
<dbReference type="Gene3D" id="1.20.920.30">
    <property type="match status" value="1"/>
</dbReference>
<dbReference type="FunFam" id="3.40.50.300:FF:002141">
    <property type="entry name" value="Dynein heavy chain"/>
    <property type="match status" value="1"/>
</dbReference>
<evidence type="ECO:0000313" key="26">
    <source>
        <dbReference type="Proteomes" id="UP001151699"/>
    </source>
</evidence>
<dbReference type="FunFam" id="3.40.50.300:FF:000411">
    <property type="entry name" value="dynein heavy chain 17, axonemal"/>
    <property type="match status" value="1"/>
</dbReference>
<name>A0A9Q0NEH0_9DIPT</name>
<dbReference type="InterPro" id="IPR035706">
    <property type="entry name" value="AAA_9"/>
</dbReference>
<dbReference type="Pfam" id="PF18199">
    <property type="entry name" value="Dynein_C"/>
    <property type="match status" value="1"/>
</dbReference>
<dbReference type="Gene3D" id="3.10.490.20">
    <property type="match status" value="1"/>
</dbReference>
<dbReference type="Pfam" id="PF18198">
    <property type="entry name" value="AAA_lid_11"/>
    <property type="match status" value="1"/>
</dbReference>
<comment type="similarity">
    <text evidence="2">Belongs to the dynein heavy chain family.</text>
</comment>
<dbReference type="InterPro" id="IPR041658">
    <property type="entry name" value="AAA_lid_11"/>
</dbReference>
<feature type="domain" description="Dynein heavy chain AAA 5 extension" evidence="21">
    <location>
        <begin position="474"/>
        <end position="591"/>
    </location>
</feature>
<dbReference type="Pfam" id="PF12777">
    <property type="entry name" value="MT"/>
    <property type="match status" value="1"/>
</dbReference>
<evidence type="ECO:0000256" key="10">
    <source>
        <dbReference type="ARBA" id="ARBA00023069"/>
    </source>
</evidence>
<evidence type="ECO:0000256" key="14">
    <source>
        <dbReference type="SAM" id="Coils"/>
    </source>
</evidence>
<evidence type="ECO:0000256" key="4">
    <source>
        <dbReference type="ARBA" id="ARBA00022701"/>
    </source>
</evidence>
<dbReference type="Gene3D" id="1.10.8.720">
    <property type="entry name" value="Region D6 of dynein motor"/>
    <property type="match status" value="1"/>
</dbReference>
<dbReference type="EMBL" id="WJQU01000001">
    <property type="protein sequence ID" value="KAJ6648780.1"/>
    <property type="molecule type" value="Genomic_DNA"/>
</dbReference>
<dbReference type="GO" id="GO:0045505">
    <property type="term" value="F:dynein intermediate chain binding"/>
    <property type="evidence" value="ECO:0007669"/>
    <property type="project" value="InterPro"/>
</dbReference>
<evidence type="ECO:0000256" key="11">
    <source>
        <dbReference type="ARBA" id="ARBA00023175"/>
    </source>
</evidence>
<evidence type="ECO:0000256" key="6">
    <source>
        <dbReference type="ARBA" id="ARBA00022741"/>
    </source>
</evidence>
<keyword evidence="3" id="KW-0963">Cytoplasm</keyword>
<keyword evidence="11" id="KW-0505">Motor protein</keyword>
<dbReference type="PANTHER" id="PTHR45703:SF8">
    <property type="entry name" value="DYNEINS HEAVY CHAIN"/>
    <property type="match status" value="1"/>
</dbReference>
<dbReference type="InterPro" id="IPR043160">
    <property type="entry name" value="Dynein_C_barrel"/>
</dbReference>
<dbReference type="GO" id="GO:0008569">
    <property type="term" value="F:minus-end-directed microtubule motor activity"/>
    <property type="evidence" value="ECO:0007669"/>
    <property type="project" value="InterPro"/>
</dbReference>
<feature type="non-terminal residue" evidence="25">
    <location>
        <position position="1"/>
    </location>
</feature>
<evidence type="ECO:0000259" key="21">
    <source>
        <dbReference type="Pfam" id="PF17852"/>
    </source>
</evidence>
<dbReference type="Pfam" id="PF17852">
    <property type="entry name" value="Dynein_AAA_lid"/>
    <property type="match status" value="1"/>
</dbReference>
<dbReference type="FunFam" id="1.20.920.30:FF:000003">
    <property type="entry name" value="Dynein axonemal heavy chain 17"/>
    <property type="match status" value="1"/>
</dbReference>
<keyword evidence="6" id="KW-0547">Nucleotide-binding</keyword>
<dbReference type="Gene3D" id="1.20.920.20">
    <property type="match status" value="1"/>
</dbReference>